<protein>
    <submittedName>
        <fullName evidence="1">Uncharacterized protein</fullName>
    </submittedName>
</protein>
<name>A0AB72ZQN7_YERPE</name>
<dbReference type="Proteomes" id="UP000003231">
    <property type="component" value="Unassembled WGS sequence"/>
</dbReference>
<proteinExistence type="predicted"/>
<sequence length="37" mass="4258">MINIHTQCVKNSYWRVTGDAPLLRRTEEANNSGLQQL</sequence>
<accession>A0AB72ZQN7</accession>
<dbReference type="AlphaFoldDB" id="A0AB72ZQN7"/>
<gene>
    <name evidence="1" type="ORF">YPPY08_0232</name>
</gene>
<organism evidence="1 2">
    <name type="scientific">Yersinia pestis PY-08</name>
    <dbReference type="NCBI Taxonomy" id="992134"/>
    <lineage>
        <taxon>Bacteria</taxon>
        <taxon>Pseudomonadati</taxon>
        <taxon>Pseudomonadota</taxon>
        <taxon>Gammaproteobacteria</taxon>
        <taxon>Enterobacterales</taxon>
        <taxon>Yersiniaceae</taxon>
        <taxon>Yersinia</taxon>
    </lineage>
</organism>
<dbReference type="EMBL" id="AKRT01000061">
    <property type="protein sequence ID" value="EIR25024.1"/>
    <property type="molecule type" value="Genomic_DNA"/>
</dbReference>
<evidence type="ECO:0000313" key="2">
    <source>
        <dbReference type="Proteomes" id="UP000003231"/>
    </source>
</evidence>
<reference evidence="1 2" key="1">
    <citation type="submission" date="2012-05" db="EMBL/GenBank/DDBJ databases">
        <title>Genome sequence of Yersinia Pestis PY-08.</title>
        <authorList>
            <person name="Santana-Cruz I."/>
            <person name="Sengamalay N."/>
            <person name="McCracken C."/>
            <person name="Daugherty S.C."/>
            <person name="Maroo A."/>
            <person name="Vara P.G."/>
            <person name="Tallon L.J."/>
            <person name="Sadzewicz L."/>
            <person name="Vinetz J.M."/>
            <person name="Cespedes Zambrano M.J."/>
            <person name="Fraser-Liggett C.M."/>
            <person name="Tettelin H."/>
        </authorList>
    </citation>
    <scope>NUCLEOTIDE SEQUENCE [LARGE SCALE GENOMIC DNA]</scope>
    <source>
        <strain evidence="1 2">PY-08</strain>
    </source>
</reference>
<comment type="caution">
    <text evidence="1">The sequence shown here is derived from an EMBL/GenBank/DDBJ whole genome shotgun (WGS) entry which is preliminary data.</text>
</comment>
<evidence type="ECO:0000313" key="1">
    <source>
        <dbReference type="EMBL" id="EIR25024.1"/>
    </source>
</evidence>